<dbReference type="InterPro" id="IPR033468">
    <property type="entry name" value="Metaxin_GST"/>
</dbReference>
<dbReference type="InterPro" id="IPR051238">
    <property type="entry name" value="GDSL_esterase/lipase"/>
</dbReference>
<comment type="caution">
    <text evidence="11">The sequence shown here is derived from an EMBL/GenBank/DDBJ whole genome shotgun (WGS) entry which is preliminary data.</text>
</comment>
<dbReference type="InterPro" id="IPR035669">
    <property type="entry name" value="SGNH_plant_lipase-like"/>
</dbReference>
<organism evidence="11">
    <name type="scientific">Brassica cretica</name>
    <name type="common">Mustard</name>
    <dbReference type="NCBI Taxonomy" id="69181"/>
    <lineage>
        <taxon>Eukaryota</taxon>
        <taxon>Viridiplantae</taxon>
        <taxon>Streptophyta</taxon>
        <taxon>Embryophyta</taxon>
        <taxon>Tracheophyta</taxon>
        <taxon>Spermatophyta</taxon>
        <taxon>Magnoliopsida</taxon>
        <taxon>eudicotyledons</taxon>
        <taxon>Gunneridae</taxon>
        <taxon>Pentapetalae</taxon>
        <taxon>rosids</taxon>
        <taxon>malvids</taxon>
        <taxon>Brassicales</taxon>
        <taxon>Brassicaceae</taxon>
        <taxon>Brassiceae</taxon>
        <taxon>Brassica</taxon>
    </lineage>
</organism>
<feature type="transmembrane region" description="Helical" evidence="9">
    <location>
        <begin position="6"/>
        <end position="25"/>
    </location>
</feature>
<dbReference type="InterPro" id="IPR001087">
    <property type="entry name" value="GDSL"/>
</dbReference>
<dbReference type="AlphaFoldDB" id="A0A8S9FPX5"/>
<dbReference type="Pfam" id="PF00657">
    <property type="entry name" value="Lipase_GDSL"/>
    <property type="match status" value="1"/>
</dbReference>
<sequence length="612" mass="68511">MVEEVLSKVFWVVAATVFAAATVGYTQQVPCYFIFGDSVFDSGNNNNLQTKAKVNFLPYGIDFAKGPTGRFTNGRTITDFIGELSGFKDFIPPFARASLERAHIGMNYASGAGGLREETSEHLGGRISLRNQILNHKKVIKKVNVPLHRLEQCLYAISIGSNDYINNYFMSIPYNTSRRFKPNQYAHSLILLYHTHLKSLHHLGARKVALFSISKIGCTPKMIRSHGGGKGCAREVNTAVAIFNKNLEDLVKDFNKNVHGAKFTYVDIFSGGDPLAFKVLGFRIRHKACCTLSLGEELCAPNKPICGNRSEYVFWDDIHSSEATNMMMARSSFDGPLEFAPLRSAESGTFFNQAIFNKNLEDLVKDFNKNVHGAKFTYVDIFSGGDPLAFKVLGFKIRHKTCCTLSPGEELCAPNKPVCGNRSEYVFWDDIHSSEATNMMMARSSFDGPLGIIKENSEEREKQIYKRASDAYEALSTRLGEQKFLFEDRPSSLDAIFLSHILFTIQVLPETSVLRTKLLEHGNLVRYAEKLKLEFLEAPSSSSSPPLHSFPSSFSRKGSKPKSKSKTEKTEEEKKFKKRAKFFLAAQFLAVVIYLSVMGGVSNDELEYEDDD</sequence>
<feature type="compositionally biased region" description="Low complexity" evidence="8">
    <location>
        <begin position="539"/>
        <end position="556"/>
    </location>
</feature>
<keyword evidence="3" id="KW-0964">Secreted</keyword>
<evidence type="ECO:0000256" key="3">
    <source>
        <dbReference type="ARBA" id="ARBA00022525"/>
    </source>
</evidence>
<keyword evidence="7" id="KW-0443">Lipid metabolism</keyword>
<accession>A0A8S9FPX5</accession>
<dbReference type="GO" id="GO:0016042">
    <property type="term" value="P:lipid catabolic process"/>
    <property type="evidence" value="ECO:0007669"/>
    <property type="project" value="UniProtKB-KW"/>
</dbReference>
<dbReference type="CDD" id="cd01837">
    <property type="entry name" value="SGNH_plant_lipase_like"/>
    <property type="match status" value="1"/>
</dbReference>
<evidence type="ECO:0000256" key="4">
    <source>
        <dbReference type="ARBA" id="ARBA00022729"/>
    </source>
</evidence>
<comment type="subcellular location">
    <subcellularLocation>
        <location evidence="1">Secreted</location>
    </subcellularLocation>
</comment>
<evidence type="ECO:0000256" key="7">
    <source>
        <dbReference type="ARBA" id="ARBA00023098"/>
    </source>
</evidence>
<evidence type="ECO:0000256" key="6">
    <source>
        <dbReference type="ARBA" id="ARBA00022963"/>
    </source>
</evidence>
<keyword evidence="5" id="KW-0378">Hydrolase</keyword>
<keyword evidence="6" id="KW-0442">Lipid degradation</keyword>
<feature type="domain" description="Metaxin glutathione S-transferase" evidence="10">
    <location>
        <begin position="468"/>
        <end position="530"/>
    </location>
</feature>
<dbReference type="PANTHER" id="PTHR45650:SF42">
    <property type="entry name" value="(RAPE) HYPOTHETICAL PROTEIN"/>
    <property type="match status" value="1"/>
</dbReference>
<reference evidence="11" key="1">
    <citation type="submission" date="2019-12" db="EMBL/GenBank/DDBJ databases">
        <title>Genome sequencing and annotation of Brassica cretica.</title>
        <authorList>
            <person name="Studholme D.J."/>
            <person name="Sarris P.F."/>
        </authorList>
    </citation>
    <scope>NUCLEOTIDE SEQUENCE</scope>
    <source>
        <strain evidence="11">PFS-102/07</strain>
        <tissue evidence="11">Leaf</tissue>
    </source>
</reference>
<evidence type="ECO:0000256" key="5">
    <source>
        <dbReference type="ARBA" id="ARBA00022801"/>
    </source>
</evidence>
<dbReference type="Pfam" id="PF17171">
    <property type="entry name" value="GST_C_6"/>
    <property type="match status" value="1"/>
</dbReference>
<feature type="region of interest" description="Disordered" evidence="8">
    <location>
        <begin position="539"/>
        <end position="575"/>
    </location>
</feature>
<protein>
    <recommendedName>
        <fullName evidence="10">Metaxin glutathione S-transferase domain-containing protein</fullName>
    </recommendedName>
</protein>
<evidence type="ECO:0000256" key="2">
    <source>
        <dbReference type="ARBA" id="ARBA00008668"/>
    </source>
</evidence>
<keyword evidence="9" id="KW-0812">Transmembrane</keyword>
<comment type="similarity">
    <text evidence="2">Belongs to the 'GDSL' lipolytic enzyme family.</text>
</comment>
<dbReference type="InterPro" id="IPR036514">
    <property type="entry name" value="SGNH_hydro_sf"/>
</dbReference>
<evidence type="ECO:0000256" key="8">
    <source>
        <dbReference type="SAM" id="MobiDB-lite"/>
    </source>
</evidence>
<name>A0A8S9FPX5_BRACR</name>
<dbReference type="InterPro" id="IPR036282">
    <property type="entry name" value="Glutathione-S-Trfase_C_sf"/>
</dbReference>
<evidence type="ECO:0000256" key="9">
    <source>
        <dbReference type="SAM" id="Phobius"/>
    </source>
</evidence>
<dbReference type="CDD" id="cd03193">
    <property type="entry name" value="GST_C_Metaxin"/>
    <property type="match status" value="1"/>
</dbReference>
<evidence type="ECO:0000313" key="11">
    <source>
        <dbReference type="EMBL" id="KAF2532802.1"/>
    </source>
</evidence>
<evidence type="ECO:0000256" key="1">
    <source>
        <dbReference type="ARBA" id="ARBA00004613"/>
    </source>
</evidence>
<proteinExistence type="inferred from homology"/>
<dbReference type="EMBL" id="QGKY02002305">
    <property type="protein sequence ID" value="KAF2532802.1"/>
    <property type="molecule type" value="Genomic_DNA"/>
</dbReference>
<dbReference type="GO" id="GO:0005576">
    <property type="term" value="C:extracellular region"/>
    <property type="evidence" value="ECO:0007669"/>
    <property type="project" value="UniProtKB-SubCell"/>
</dbReference>
<keyword evidence="9" id="KW-0472">Membrane</keyword>
<dbReference type="PANTHER" id="PTHR45650">
    <property type="entry name" value="GDSL-LIKE LIPASE/ACYLHYDROLASE-RELATED"/>
    <property type="match status" value="1"/>
</dbReference>
<keyword evidence="9" id="KW-1133">Transmembrane helix</keyword>
<evidence type="ECO:0000259" key="10">
    <source>
        <dbReference type="Pfam" id="PF17171"/>
    </source>
</evidence>
<dbReference type="Gene3D" id="3.40.50.1110">
    <property type="entry name" value="SGNH hydrolase"/>
    <property type="match status" value="2"/>
</dbReference>
<gene>
    <name evidence="11" type="ORF">F2Q70_00028975</name>
</gene>
<feature type="compositionally biased region" description="Basic and acidic residues" evidence="8">
    <location>
        <begin position="565"/>
        <end position="575"/>
    </location>
</feature>
<dbReference type="SUPFAM" id="SSF47616">
    <property type="entry name" value="GST C-terminal domain-like"/>
    <property type="match status" value="1"/>
</dbReference>
<dbReference type="GO" id="GO:0016788">
    <property type="term" value="F:hydrolase activity, acting on ester bonds"/>
    <property type="evidence" value="ECO:0007669"/>
    <property type="project" value="InterPro"/>
</dbReference>
<keyword evidence="4" id="KW-0732">Signal</keyword>